<dbReference type="InterPro" id="IPR007184">
    <property type="entry name" value="Mannoside_phosphorylase"/>
</dbReference>
<dbReference type="PANTHER" id="PTHR34106">
    <property type="entry name" value="GLYCOSIDASE"/>
    <property type="match status" value="1"/>
</dbReference>
<dbReference type="InterPro" id="IPR023296">
    <property type="entry name" value="Glyco_hydro_beta-prop_sf"/>
</dbReference>
<organism evidence="4 5">
    <name type="scientific">Flammeovirga pacifica</name>
    <dbReference type="NCBI Taxonomy" id="915059"/>
    <lineage>
        <taxon>Bacteria</taxon>
        <taxon>Pseudomonadati</taxon>
        <taxon>Bacteroidota</taxon>
        <taxon>Cytophagia</taxon>
        <taxon>Cytophagales</taxon>
        <taxon>Flammeovirgaceae</taxon>
        <taxon>Flammeovirga</taxon>
    </lineage>
</organism>
<comment type="caution">
    <text evidence="4">The sequence shown here is derived from an EMBL/GenBank/DDBJ whole genome shotgun (WGS) entry which is preliminary data.</text>
</comment>
<dbReference type="GO" id="GO:0016798">
    <property type="term" value="F:hydrolase activity, acting on glycosyl bonds"/>
    <property type="evidence" value="ECO:0007669"/>
    <property type="project" value="UniProtKB-KW"/>
</dbReference>
<evidence type="ECO:0000256" key="3">
    <source>
        <dbReference type="ARBA" id="ARBA00024356"/>
    </source>
</evidence>
<dbReference type="CDD" id="cd18614">
    <property type="entry name" value="GH130"/>
    <property type="match status" value="1"/>
</dbReference>
<accession>A0A1S1Z3X7</accession>
<keyword evidence="1" id="KW-0328">Glycosyltransferase</keyword>
<dbReference type="GO" id="GO:0016757">
    <property type="term" value="F:glycosyltransferase activity"/>
    <property type="evidence" value="ECO:0007669"/>
    <property type="project" value="UniProtKB-KW"/>
</dbReference>
<dbReference type="SUPFAM" id="SSF75005">
    <property type="entry name" value="Arabinanase/levansucrase/invertase"/>
    <property type="match status" value="1"/>
</dbReference>
<comment type="similarity">
    <text evidence="3">Belongs to the glycosyl hydrolase 130 family.</text>
</comment>
<dbReference type="PANTHER" id="PTHR34106:SF5">
    <property type="entry name" value="GLYCOSIDASE"/>
    <property type="match status" value="1"/>
</dbReference>
<dbReference type="EMBL" id="JRYR02000001">
    <property type="protein sequence ID" value="OHX67863.1"/>
    <property type="molecule type" value="Genomic_DNA"/>
</dbReference>
<reference evidence="4 5" key="1">
    <citation type="journal article" date="2012" name="Int. J. Syst. Evol. Microbiol.">
        <title>Flammeovirga pacifica sp. nov., isolated from deep-sea sediment.</title>
        <authorList>
            <person name="Xu H."/>
            <person name="Fu Y."/>
            <person name="Yang N."/>
            <person name="Ding Z."/>
            <person name="Lai Q."/>
            <person name="Zeng R."/>
        </authorList>
    </citation>
    <scope>NUCLEOTIDE SEQUENCE [LARGE SCALE GENOMIC DNA]</scope>
    <source>
        <strain evidence="5">DSM 24597 / LMG 26175 / WPAGA1</strain>
    </source>
</reference>
<dbReference type="Gene3D" id="2.115.10.20">
    <property type="entry name" value="Glycosyl hydrolase domain, family 43"/>
    <property type="match status" value="1"/>
</dbReference>
<sequence length="344" mass="39792">MKLKKFEGNPILSPHETNKWENLVVCNPGAWYEDGTFYMMYRAAGDDFDHKIHFGLAESKDGFSFNRVQDQPVFSPSEDGPDSGCVEDPRIVKFGDTYYITYAYRAFPPGQYWKYSYDAVVAPEMDEFHPELLRKNIANTGLAISKDLKTFRRVGRITKPELDDRDVIIFPEQINGKYYMLHRPKEWIGTEYGTEYPAIWIQSSDDMVNWKHESDLLLKGEEWWEVKVGGNTPPIKTKEGWVMLYHGVDKDNCYRVGACLLDLEDPTKILYRTKDFIMEPEEEWEKSGLYKWGVVFPTGNVLVDDTLYIYYGGSDQYCGVATCNIDELVEFIKDNTKVSPLVLS</sequence>
<proteinExistence type="inferred from homology"/>
<dbReference type="OrthoDB" id="2534034at2"/>
<dbReference type="STRING" id="915059.NH26_16720"/>
<dbReference type="PIRSF" id="PIRSF016202">
    <property type="entry name" value="PH1107"/>
    <property type="match status" value="1"/>
</dbReference>
<keyword evidence="4" id="KW-0326">Glycosidase</keyword>
<protein>
    <submittedName>
        <fullName evidence="4">Glycosidase</fullName>
    </submittedName>
</protein>
<evidence type="ECO:0000256" key="1">
    <source>
        <dbReference type="ARBA" id="ARBA00022676"/>
    </source>
</evidence>
<dbReference type="Proteomes" id="UP000179797">
    <property type="component" value="Unassembled WGS sequence"/>
</dbReference>
<evidence type="ECO:0000313" key="4">
    <source>
        <dbReference type="EMBL" id="OHX67863.1"/>
    </source>
</evidence>
<dbReference type="AlphaFoldDB" id="A0A1S1Z3X7"/>
<name>A0A1S1Z3X7_FLAPC</name>
<gene>
    <name evidence="4" type="ORF">NH26_16720</name>
</gene>
<keyword evidence="4" id="KW-0378">Hydrolase</keyword>
<keyword evidence="2" id="KW-0808">Transferase</keyword>
<keyword evidence="5" id="KW-1185">Reference proteome</keyword>
<dbReference type="Pfam" id="PF04041">
    <property type="entry name" value="Glyco_hydro_130"/>
    <property type="match status" value="2"/>
</dbReference>
<dbReference type="RefSeq" id="WP_044219738.1">
    <property type="nucleotide sequence ID" value="NZ_JRYR02000001.1"/>
</dbReference>
<evidence type="ECO:0000256" key="2">
    <source>
        <dbReference type="ARBA" id="ARBA00022679"/>
    </source>
</evidence>
<evidence type="ECO:0000313" key="5">
    <source>
        <dbReference type="Proteomes" id="UP000179797"/>
    </source>
</evidence>